<evidence type="ECO:0000313" key="3">
    <source>
        <dbReference type="EMBL" id="KFH48026.1"/>
    </source>
</evidence>
<keyword evidence="4" id="KW-1185">Reference proteome</keyword>
<dbReference type="Gene3D" id="2.60.40.10">
    <property type="entry name" value="Immunoglobulins"/>
    <property type="match status" value="1"/>
</dbReference>
<dbReference type="Gene3D" id="2.130.10.80">
    <property type="entry name" value="Galactose oxidase/kelch, beta-propeller"/>
    <property type="match status" value="1"/>
</dbReference>
<dbReference type="OrthoDB" id="2019572at2759"/>
<evidence type="ECO:0000313" key="4">
    <source>
        <dbReference type="Proteomes" id="UP000029964"/>
    </source>
</evidence>
<evidence type="ECO:0000256" key="1">
    <source>
        <dbReference type="ARBA" id="ARBA00022729"/>
    </source>
</evidence>
<dbReference type="CDD" id="cd02851">
    <property type="entry name" value="E_set_GO_C"/>
    <property type="match status" value="1"/>
</dbReference>
<dbReference type="AlphaFoldDB" id="A0A086TF94"/>
<name>A0A086TF94_HAPC1</name>
<evidence type="ECO:0000259" key="2">
    <source>
        <dbReference type="PROSITE" id="PS51212"/>
    </source>
</evidence>
<dbReference type="STRING" id="857340.A0A086TF94"/>
<dbReference type="PANTHER" id="PTHR32208">
    <property type="entry name" value="SECRETED PROTEIN-RELATED"/>
    <property type="match status" value="1"/>
</dbReference>
<dbReference type="Proteomes" id="UP000029964">
    <property type="component" value="Unassembled WGS sequence"/>
</dbReference>
<dbReference type="PROSITE" id="PS51212">
    <property type="entry name" value="WSC"/>
    <property type="match status" value="1"/>
</dbReference>
<dbReference type="InterPro" id="IPR002889">
    <property type="entry name" value="WSC_carb-bd"/>
</dbReference>
<comment type="caution">
    <text evidence="3">The sequence shown here is derived from an EMBL/GenBank/DDBJ whole genome shotgun (WGS) entry which is preliminary data.</text>
</comment>
<organism evidence="3 4">
    <name type="scientific">Hapsidospora chrysogenum (strain ATCC 11550 / CBS 779.69 / DSM 880 / IAM 14645 / JCM 23072 / IMI 49137)</name>
    <name type="common">Acremonium chrysogenum</name>
    <dbReference type="NCBI Taxonomy" id="857340"/>
    <lineage>
        <taxon>Eukaryota</taxon>
        <taxon>Fungi</taxon>
        <taxon>Dikarya</taxon>
        <taxon>Ascomycota</taxon>
        <taxon>Pezizomycotina</taxon>
        <taxon>Sordariomycetes</taxon>
        <taxon>Hypocreomycetidae</taxon>
        <taxon>Hypocreales</taxon>
        <taxon>Bionectriaceae</taxon>
        <taxon>Hapsidospora</taxon>
    </lineage>
</organism>
<dbReference type="Pfam" id="PF09118">
    <property type="entry name" value="GO-like_E_set"/>
    <property type="match status" value="1"/>
</dbReference>
<dbReference type="InterPro" id="IPR009880">
    <property type="entry name" value="Glyoxal_oxidase_N"/>
</dbReference>
<feature type="domain" description="WSC" evidence="2">
    <location>
        <begin position="23"/>
        <end position="120"/>
    </location>
</feature>
<gene>
    <name evidence="3" type="ORF">ACRE_009530</name>
</gene>
<dbReference type="InterPro" id="IPR037293">
    <property type="entry name" value="Gal_Oxidase_central_sf"/>
</dbReference>
<sequence>MANFPMGNTTPVGSGGLVPSVGDWAYHGCAQDNVNNNPTFPWRLIFDYTLTPMVCTNACAEFGYMAAAMGHGNICYCGDPANIDTAGAKFVDEGLCDIPCAGNGTAMCGGGSSLSTYFWEGDPFYSWVFAEGPAAGRYEFLLGGVVVPLMTTQGINGKVTFLEKWGTGPPNSTGAYELDLSAVNDFEAAWRTMHVKTDVFCSAGVTLPDQAGRQLTVGGWSGDSTYGVRLYTPDGSAGKKGKNDWQENVDVLKLQDGRWYPSAINMANGSILVVGGQEIANGAPVPTVEILPYTGARPVYMEWLERTDPNNLYPFLAVLPSKGIFVAYWNEARILDPATLQTIKTLPNIPGAVSDPRGGRTYPLEGTAVLLPQHAPYGDNLGVLICGGSTEGSGNALDNCVTTYPDAPKPEWVIERMPSKRVMPCIAPLPDGTYLIVNGAQQGVAGFALSDKPNLNAVLYDPTKKLGSRMTVMDNTTIARLYHSEAITLLDGRVLVSGSDPQDGKHPQEYRVEVFLPPYLLNGDPRPTFKLSKTDWEYSQEITFTLGGPARNGGIRVSLLGSVSSTHGNSMGTRTLFPAVSCSGGTTCTVTAPPGPHICPPGWYQFFVLDGGIPAVGVFVRIGGDPAKLGNWPKGEGFTRPGV</sequence>
<accession>A0A086TF94</accession>
<proteinExistence type="predicted"/>
<dbReference type="PANTHER" id="PTHR32208:SF105">
    <property type="entry name" value="COPPER RADICAL OXIDASE"/>
    <property type="match status" value="1"/>
</dbReference>
<keyword evidence="1" id="KW-0732">Signal</keyword>
<reference evidence="4" key="1">
    <citation type="journal article" date="2014" name="Genome Announc.">
        <title>Genome sequence and annotation of Acremonium chrysogenum, producer of the beta-lactam antibiotic cephalosporin C.</title>
        <authorList>
            <person name="Terfehr D."/>
            <person name="Dahlmann T.A."/>
            <person name="Specht T."/>
            <person name="Zadra I."/>
            <person name="Kuernsteiner H."/>
            <person name="Kueck U."/>
        </authorList>
    </citation>
    <scope>NUCLEOTIDE SEQUENCE [LARGE SCALE GENOMIC DNA]</scope>
    <source>
        <strain evidence="4">ATCC 11550 / CBS 779.69 / DSM 880 / IAM 14645 / JCM 23072 / IMI 49137</strain>
    </source>
</reference>
<dbReference type="Pfam" id="PF01822">
    <property type="entry name" value="WSC"/>
    <property type="match status" value="1"/>
</dbReference>
<protein>
    <submittedName>
        <fullName evidence="3">Galactose oxidase-like protein</fullName>
    </submittedName>
</protein>
<dbReference type="InterPro" id="IPR014756">
    <property type="entry name" value="Ig_E-set"/>
</dbReference>
<dbReference type="SMART" id="SM00321">
    <property type="entry name" value="WSC"/>
    <property type="match status" value="1"/>
</dbReference>
<dbReference type="InterPro" id="IPR011043">
    <property type="entry name" value="Gal_Oxase/kelch_b-propeller"/>
</dbReference>
<dbReference type="Pfam" id="PF07250">
    <property type="entry name" value="Glyoxal_oxid_N"/>
    <property type="match status" value="1"/>
</dbReference>
<dbReference type="SUPFAM" id="SSF50965">
    <property type="entry name" value="Galactose oxidase, central domain"/>
    <property type="match status" value="1"/>
</dbReference>
<dbReference type="EMBL" id="JPKY01000005">
    <property type="protein sequence ID" value="KFH48026.1"/>
    <property type="molecule type" value="Genomic_DNA"/>
</dbReference>
<dbReference type="InterPro" id="IPR015202">
    <property type="entry name" value="GO-like_E_set"/>
</dbReference>
<dbReference type="SUPFAM" id="SSF81296">
    <property type="entry name" value="E set domains"/>
    <property type="match status" value="1"/>
</dbReference>
<dbReference type="InterPro" id="IPR013783">
    <property type="entry name" value="Ig-like_fold"/>
</dbReference>
<dbReference type="HOGENOM" id="CLU_003527_1_0_1"/>